<feature type="transmembrane region" description="Helical" evidence="1">
    <location>
        <begin position="155"/>
        <end position="177"/>
    </location>
</feature>
<organism evidence="2 3">
    <name type="scientific">Alicyclobacillus mali</name>
    <name type="common">ex Roth et al. 2021</name>
    <dbReference type="NCBI Taxonomy" id="1123961"/>
    <lineage>
        <taxon>Bacteria</taxon>
        <taxon>Bacillati</taxon>
        <taxon>Bacillota</taxon>
        <taxon>Bacilli</taxon>
        <taxon>Bacillales</taxon>
        <taxon>Alicyclobacillaceae</taxon>
        <taxon>Alicyclobacillus</taxon>
    </lineage>
</organism>
<dbReference type="EMBL" id="JADPKZ010000035">
    <property type="protein sequence ID" value="MBF8377294.1"/>
    <property type="molecule type" value="Genomic_DNA"/>
</dbReference>
<keyword evidence="3" id="KW-1185">Reference proteome</keyword>
<sequence length="236" mass="25188">MVLIGVLVVIVGFALRVNPLLVVTVAGIVTGLLAHESPYDILSQFGAAFAKDRYMAVFVATLPVIGLLERHGLREQAQRLVSKVRAATTGRILNAYLFIRELAAALGLTSIGGPAQMVRPVVAPMAEGAAEAAYGNLPHHVRDHIRAHAAAVDNVGLFFGEDVFVAVGAVLLMKGVFDQFHIHSTPILMGLWALPTAIAVFVVHSVRLYLLDRRLRRWLSSGPTASSSAQGEGVNA</sequence>
<name>A0ABS0F1Z7_9BACL</name>
<keyword evidence="1" id="KW-0472">Membrane</keyword>
<dbReference type="RefSeq" id="WP_195867307.1">
    <property type="nucleotide sequence ID" value="NZ_JADPKZ010000035.1"/>
</dbReference>
<dbReference type="Proteomes" id="UP000642910">
    <property type="component" value="Unassembled WGS sequence"/>
</dbReference>
<evidence type="ECO:0000256" key="1">
    <source>
        <dbReference type="SAM" id="Phobius"/>
    </source>
</evidence>
<accession>A0ABS0F1Z7</accession>
<keyword evidence="1" id="KW-1133">Transmembrane helix</keyword>
<feature type="transmembrane region" description="Helical" evidence="1">
    <location>
        <begin position="189"/>
        <end position="210"/>
    </location>
</feature>
<gene>
    <name evidence="2" type="ORF">IW967_05340</name>
</gene>
<evidence type="ECO:0000313" key="2">
    <source>
        <dbReference type="EMBL" id="MBF8377294.1"/>
    </source>
</evidence>
<dbReference type="Pfam" id="PF06149">
    <property type="entry name" value="DUF969"/>
    <property type="match status" value="1"/>
</dbReference>
<feature type="transmembrane region" description="Helical" evidence="1">
    <location>
        <begin position="54"/>
        <end position="73"/>
    </location>
</feature>
<feature type="transmembrane region" description="Helical" evidence="1">
    <location>
        <begin position="7"/>
        <end position="34"/>
    </location>
</feature>
<proteinExistence type="predicted"/>
<comment type="caution">
    <text evidence="2">The sequence shown here is derived from an EMBL/GenBank/DDBJ whole genome shotgun (WGS) entry which is preliminary data.</text>
</comment>
<dbReference type="InterPro" id="IPR010374">
    <property type="entry name" value="DUF969"/>
</dbReference>
<protein>
    <submittedName>
        <fullName evidence="2">DUF969 domain-containing protein</fullName>
    </submittedName>
</protein>
<evidence type="ECO:0000313" key="3">
    <source>
        <dbReference type="Proteomes" id="UP000642910"/>
    </source>
</evidence>
<reference evidence="2 3" key="1">
    <citation type="submission" date="2020-11" db="EMBL/GenBank/DDBJ databases">
        <title>Genomic insight of Alicyclobacillus mali FL 18 reveals a new arsenic-resistant strain, with potential in environmental biotechnology.</title>
        <authorList>
            <person name="Fiorentino G."/>
            <person name="Gallo G."/>
            <person name="Aulitto M."/>
        </authorList>
    </citation>
    <scope>NUCLEOTIDE SEQUENCE [LARGE SCALE GENOMIC DNA]</scope>
    <source>
        <strain evidence="2 3">FL 18</strain>
    </source>
</reference>
<keyword evidence="1" id="KW-0812">Transmembrane</keyword>